<dbReference type="InterPro" id="IPR001507">
    <property type="entry name" value="ZP_dom"/>
</dbReference>
<evidence type="ECO:0000259" key="4">
    <source>
        <dbReference type="PROSITE" id="PS51034"/>
    </source>
</evidence>
<dbReference type="KEGG" id="alim:106535371"/>
<evidence type="ECO:0000256" key="1">
    <source>
        <dbReference type="ARBA" id="ARBA00022729"/>
    </source>
</evidence>
<organism evidence="5 6">
    <name type="scientific">Austrofundulus limnaeus</name>
    <name type="common">Annual killifish</name>
    <dbReference type="NCBI Taxonomy" id="52670"/>
    <lineage>
        <taxon>Eukaryota</taxon>
        <taxon>Metazoa</taxon>
        <taxon>Chordata</taxon>
        <taxon>Craniata</taxon>
        <taxon>Vertebrata</taxon>
        <taxon>Euteleostomi</taxon>
        <taxon>Actinopterygii</taxon>
        <taxon>Neopterygii</taxon>
        <taxon>Teleostei</taxon>
        <taxon>Neoteleostei</taxon>
        <taxon>Acanthomorphata</taxon>
        <taxon>Ovalentaria</taxon>
        <taxon>Atherinomorphae</taxon>
        <taxon>Cyprinodontiformes</taxon>
        <taxon>Rivulidae</taxon>
        <taxon>Austrofundulus</taxon>
    </lineage>
</organism>
<dbReference type="PROSITE" id="PS51034">
    <property type="entry name" value="ZP_2"/>
    <property type="match status" value="1"/>
</dbReference>
<dbReference type="SMART" id="SM00241">
    <property type="entry name" value="ZP"/>
    <property type="match status" value="1"/>
</dbReference>
<dbReference type="PANTHER" id="PTHR14002:SF10">
    <property type="entry name" value="ZONA PELLUCIDA-LIKE DOMAIN-CONTAINING PROTEIN 1-RELATED"/>
    <property type="match status" value="1"/>
</dbReference>
<keyword evidence="3" id="KW-0812">Transmembrane</keyword>
<protein>
    <submittedName>
        <fullName evidence="6">Zona pellucida-like domain-containing protein 1</fullName>
    </submittedName>
</protein>
<dbReference type="InterPro" id="IPR055356">
    <property type="entry name" value="ZP-N"/>
</dbReference>
<dbReference type="InterPro" id="IPR055355">
    <property type="entry name" value="ZP-C"/>
</dbReference>
<dbReference type="Proteomes" id="UP000192220">
    <property type="component" value="Unplaced"/>
</dbReference>
<accession>A0A2I4D6H2</accession>
<keyword evidence="3" id="KW-0472">Membrane</keyword>
<reference evidence="6" key="1">
    <citation type="submission" date="2025-08" db="UniProtKB">
        <authorList>
            <consortium name="RefSeq"/>
        </authorList>
    </citation>
    <scope>IDENTIFICATION</scope>
</reference>
<dbReference type="Pfam" id="PF00100">
    <property type="entry name" value="Zona_pellucida"/>
    <property type="match status" value="1"/>
</dbReference>
<keyword evidence="2" id="KW-1015">Disulfide bond</keyword>
<proteinExistence type="predicted"/>
<feature type="domain" description="ZP" evidence="4">
    <location>
        <begin position="101"/>
        <end position="381"/>
    </location>
</feature>
<gene>
    <name evidence="6" type="primary">LOC106535371</name>
</gene>
<dbReference type="AlphaFoldDB" id="A0A2I4D6H2"/>
<dbReference type="InterPro" id="IPR042235">
    <property type="entry name" value="ZP-C_dom"/>
</dbReference>
<keyword evidence="1" id="KW-0732">Signal</keyword>
<dbReference type="Gene3D" id="2.60.40.4100">
    <property type="entry name" value="Zona pellucida, ZP-C domain"/>
    <property type="match status" value="1"/>
</dbReference>
<dbReference type="RefSeq" id="XP_013887824.1">
    <property type="nucleotide sequence ID" value="XM_014032370.1"/>
</dbReference>
<feature type="transmembrane region" description="Helical" evidence="3">
    <location>
        <begin position="426"/>
        <end position="449"/>
    </location>
</feature>
<evidence type="ECO:0000256" key="2">
    <source>
        <dbReference type="ARBA" id="ARBA00023157"/>
    </source>
</evidence>
<dbReference type="GeneID" id="106535371"/>
<sequence length="455" mass="51399">MMVLMMMVLMMMVLMMMVLMMMMMRMMTMMTMTTMMMMMTTMMMMTMMMTMKTSRSTLTTMMLVILGCLLGLFLQADAQGSTVCLTDPTYRTPANTDISVTCGSQFMDLSIYICPIYNALYNESLMVLNNQLNNPACYGVADFVSTPPVLTFRFPINDTLSSNCANKYVVNSQTGTGAFSDFSNVQSVNISGVVTAIDPSAGTITYRSQILYYFSCSYPMNYLLNDTQLSVSGVNVAIRDNNGNFISTLNMNLYCDNDYQRQLVIPRIGLNQKTKIYVEVKATNLTSNFNVLLDRCFATVSPSPVHNSHYDLFVGCMREPQIIIDENGDSQSARFNFEAFRFRGQRNQIISTFYLHCQTRLCDPATCSSLKPVCNRRRKRETLNNSSSTSSTTISSYQILVRDDNGVFQNSSSLHVSTHLTYSRPVVAIIVCISIVIFFIVALAAYFYYRRQRSN</sequence>
<keyword evidence="5" id="KW-1185">Reference proteome</keyword>
<dbReference type="OrthoDB" id="9274484at2759"/>
<dbReference type="PANTHER" id="PTHR14002">
    <property type="entry name" value="ENDOGLIN/TGF-BETA RECEPTOR TYPE III"/>
    <property type="match status" value="1"/>
</dbReference>
<keyword evidence="3" id="KW-1133">Transmembrane helix</keyword>
<evidence type="ECO:0000313" key="5">
    <source>
        <dbReference type="Proteomes" id="UP000192220"/>
    </source>
</evidence>
<dbReference type="Pfam" id="PF23344">
    <property type="entry name" value="ZP-N"/>
    <property type="match status" value="1"/>
</dbReference>
<name>A0A2I4D6H2_AUSLI</name>
<evidence type="ECO:0000256" key="3">
    <source>
        <dbReference type="SAM" id="Phobius"/>
    </source>
</evidence>
<evidence type="ECO:0000313" key="6">
    <source>
        <dbReference type="RefSeq" id="XP_013887824.1"/>
    </source>
</evidence>
<dbReference type="InParanoid" id="A0A2I4D6H2"/>